<reference evidence="2" key="2">
    <citation type="submission" date="2025-09" db="UniProtKB">
        <authorList>
            <consortium name="Ensembl"/>
        </authorList>
    </citation>
    <scope>IDENTIFICATION</scope>
</reference>
<evidence type="ECO:0000259" key="1">
    <source>
        <dbReference type="Pfam" id="PF13358"/>
    </source>
</evidence>
<dbReference type="Gene3D" id="3.30.420.10">
    <property type="entry name" value="Ribonuclease H-like superfamily/Ribonuclease H"/>
    <property type="match status" value="1"/>
</dbReference>
<feature type="domain" description="Tc1-like transposase DDE" evidence="1">
    <location>
        <begin position="16"/>
        <end position="53"/>
    </location>
</feature>
<dbReference type="AlphaFoldDB" id="A0A671SMV4"/>
<accession>A0A671SMV4</accession>
<evidence type="ECO:0000313" key="2">
    <source>
        <dbReference type="Ensembl" id="ENSSANP00000098354.1"/>
    </source>
</evidence>
<proteinExistence type="predicted"/>
<dbReference type="Proteomes" id="UP000472260">
    <property type="component" value="Unassembled WGS sequence"/>
</dbReference>
<reference evidence="2" key="1">
    <citation type="submission" date="2025-08" db="UniProtKB">
        <authorList>
            <consortium name="Ensembl"/>
        </authorList>
    </citation>
    <scope>IDENTIFICATION</scope>
</reference>
<dbReference type="InterPro" id="IPR036397">
    <property type="entry name" value="RNaseH_sf"/>
</dbReference>
<dbReference type="InterPro" id="IPR038717">
    <property type="entry name" value="Tc1-like_DDE_dom"/>
</dbReference>
<protein>
    <recommendedName>
        <fullName evidence="1">Tc1-like transposase DDE domain-containing protein</fullName>
    </recommendedName>
</protein>
<dbReference type="Ensembl" id="ENSSANT00000104433.1">
    <property type="protein sequence ID" value="ENSSANP00000098354.1"/>
    <property type="gene ID" value="ENSSANG00000048426.1"/>
</dbReference>
<keyword evidence="3" id="KW-1185">Reference proteome</keyword>
<organism evidence="2 3">
    <name type="scientific">Sinocyclocheilus anshuiensis</name>
    <dbReference type="NCBI Taxonomy" id="1608454"/>
    <lineage>
        <taxon>Eukaryota</taxon>
        <taxon>Metazoa</taxon>
        <taxon>Chordata</taxon>
        <taxon>Craniata</taxon>
        <taxon>Vertebrata</taxon>
        <taxon>Euteleostomi</taxon>
        <taxon>Actinopterygii</taxon>
        <taxon>Neopterygii</taxon>
        <taxon>Teleostei</taxon>
        <taxon>Ostariophysi</taxon>
        <taxon>Cypriniformes</taxon>
        <taxon>Cyprinidae</taxon>
        <taxon>Cyprininae</taxon>
        <taxon>Sinocyclocheilus</taxon>
    </lineage>
</organism>
<dbReference type="GO" id="GO:0003676">
    <property type="term" value="F:nucleic acid binding"/>
    <property type="evidence" value="ECO:0007669"/>
    <property type="project" value="InterPro"/>
</dbReference>
<name>A0A671SMV4_9TELE</name>
<sequence>MATVFLASDGHCQQHNVTCHTARTVKEWFEEHDGEFLLMLWPPNSPDMNPIEKQVCATSPPPHNVWELEHLLLILWCPRRPFQSFAKSCFAK</sequence>
<evidence type="ECO:0000313" key="3">
    <source>
        <dbReference type="Proteomes" id="UP000472260"/>
    </source>
</evidence>
<dbReference type="Pfam" id="PF13358">
    <property type="entry name" value="DDE_3"/>
    <property type="match status" value="1"/>
</dbReference>